<feature type="region of interest" description="Disordered" evidence="4">
    <location>
        <begin position="471"/>
        <end position="514"/>
    </location>
</feature>
<dbReference type="Proteomes" id="UP000663760">
    <property type="component" value="Chromosome 13"/>
</dbReference>
<protein>
    <recommendedName>
        <fullName evidence="6">RING-CH-type domain-containing protein</fullName>
    </recommendedName>
</protein>
<feature type="transmembrane region" description="Helical" evidence="5">
    <location>
        <begin position="347"/>
        <end position="366"/>
    </location>
</feature>
<evidence type="ECO:0000259" key="6">
    <source>
        <dbReference type="PROSITE" id="PS51292"/>
    </source>
</evidence>
<feature type="compositionally biased region" description="Polar residues" evidence="4">
    <location>
        <begin position="82"/>
        <end position="97"/>
    </location>
</feature>
<feature type="compositionally biased region" description="Polar residues" evidence="4">
    <location>
        <begin position="190"/>
        <end position="199"/>
    </location>
</feature>
<dbReference type="PROSITE" id="PS51292">
    <property type="entry name" value="ZF_RING_CH"/>
    <property type="match status" value="1"/>
</dbReference>
<gene>
    <name evidence="7" type="ORF">SI8410_13017579</name>
</gene>
<reference evidence="7" key="1">
    <citation type="submission" date="2020-02" db="EMBL/GenBank/DDBJ databases">
        <authorList>
            <person name="Scholz U."/>
            <person name="Mascher M."/>
            <person name="Fiebig A."/>
        </authorList>
    </citation>
    <scope>NUCLEOTIDE SEQUENCE</scope>
</reference>
<dbReference type="InterPro" id="IPR011016">
    <property type="entry name" value="Znf_RING-CH"/>
</dbReference>
<dbReference type="SMART" id="SM00744">
    <property type="entry name" value="RINGv"/>
    <property type="match status" value="1"/>
</dbReference>
<name>A0A7I8LA00_SPIIN</name>
<keyword evidence="3" id="KW-0862">Zinc</keyword>
<evidence type="ECO:0000256" key="2">
    <source>
        <dbReference type="ARBA" id="ARBA00022771"/>
    </source>
</evidence>
<proteinExistence type="predicted"/>
<feature type="domain" description="RING-CH-type" evidence="6">
    <location>
        <begin position="255"/>
        <end position="317"/>
    </location>
</feature>
<dbReference type="OrthoDB" id="435038at2759"/>
<feature type="compositionally biased region" description="Low complexity" evidence="4">
    <location>
        <begin position="498"/>
        <end position="507"/>
    </location>
</feature>
<accession>A0A7I8LA00</accession>
<dbReference type="SUPFAM" id="SSF57850">
    <property type="entry name" value="RING/U-box"/>
    <property type="match status" value="1"/>
</dbReference>
<feature type="compositionally biased region" description="Polar residues" evidence="4">
    <location>
        <begin position="61"/>
        <end position="75"/>
    </location>
</feature>
<keyword evidence="8" id="KW-1185">Reference proteome</keyword>
<organism evidence="7 8">
    <name type="scientific">Spirodela intermedia</name>
    <name type="common">Intermediate duckweed</name>
    <dbReference type="NCBI Taxonomy" id="51605"/>
    <lineage>
        <taxon>Eukaryota</taxon>
        <taxon>Viridiplantae</taxon>
        <taxon>Streptophyta</taxon>
        <taxon>Embryophyta</taxon>
        <taxon>Tracheophyta</taxon>
        <taxon>Spermatophyta</taxon>
        <taxon>Magnoliopsida</taxon>
        <taxon>Liliopsida</taxon>
        <taxon>Araceae</taxon>
        <taxon>Lemnoideae</taxon>
        <taxon>Spirodela</taxon>
    </lineage>
</organism>
<feature type="region of interest" description="Disordered" evidence="4">
    <location>
        <begin position="188"/>
        <end position="208"/>
    </location>
</feature>
<evidence type="ECO:0000256" key="1">
    <source>
        <dbReference type="ARBA" id="ARBA00022723"/>
    </source>
</evidence>
<keyword evidence="5" id="KW-0812">Transmembrane</keyword>
<dbReference type="AlphaFoldDB" id="A0A7I8LA00"/>
<evidence type="ECO:0000313" key="7">
    <source>
        <dbReference type="EMBL" id="CAA7406901.1"/>
    </source>
</evidence>
<dbReference type="Pfam" id="PF12906">
    <property type="entry name" value="RINGv"/>
    <property type="match status" value="1"/>
</dbReference>
<evidence type="ECO:0000313" key="8">
    <source>
        <dbReference type="Proteomes" id="UP000663760"/>
    </source>
</evidence>
<evidence type="ECO:0000256" key="3">
    <source>
        <dbReference type="ARBA" id="ARBA00022833"/>
    </source>
</evidence>
<dbReference type="PANTHER" id="PTHR46158">
    <property type="entry name" value="OS02G0165000 PROTEIN"/>
    <property type="match status" value="1"/>
</dbReference>
<evidence type="ECO:0000256" key="4">
    <source>
        <dbReference type="SAM" id="MobiDB-lite"/>
    </source>
</evidence>
<keyword evidence="1" id="KW-0479">Metal-binding</keyword>
<dbReference type="GO" id="GO:0008270">
    <property type="term" value="F:zinc ion binding"/>
    <property type="evidence" value="ECO:0007669"/>
    <property type="project" value="UniProtKB-KW"/>
</dbReference>
<evidence type="ECO:0000256" key="5">
    <source>
        <dbReference type="SAM" id="Phobius"/>
    </source>
</evidence>
<feature type="transmembrane region" description="Helical" evidence="5">
    <location>
        <begin position="431"/>
        <end position="458"/>
    </location>
</feature>
<keyword evidence="5" id="KW-0472">Membrane</keyword>
<dbReference type="CDD" id="cd16495">
    <property type="entry name" value="RING_CH-C4HC3_MARCH"/>
    <property type="match status" value="1"/>
</dbReference>
<feature type="region of interest" description="Disordered" evidence="4">
    <location>
        <begin position="23"/>
        <end position="106"/>
    </location>
</feature>
<dbReference type="PANTHER" id="PTHR46158:SF2">
    <property type="entry name" value="OS02G0165000 PROTEIN"/>
    <property type="match status" value="1"/>
</dbReference>
<sequence length="514" mass="55562">MESSGAPAETAVRLECPEALNLDECNGGEIQPAARSRRSPNLTTLQIPARPSGNPLPAPTRVSTLSLATPTSTRSGLPPRPNSTRTKGSVRNLNLQRSFPMKSLSLESEKSGLLASGASPLEEPQDRPSTSRSISLTQVFLSAKTKRTLSLPVTRVAGADNVPEQDGHAINLSRSDKVELKSHIRRSMSEPRNGNQIRRSMSVPGNMKGGTLHRMYSLGGWIRVIPATPCPIGVHASSTNDIILSEAGTQDDGEDIPEEDAVCRICFVELAEGGETLKMECSCKGELALAHKECAVKWFSIKGNKTCDICKQDVQNLPVTLTRIQTTSGRRQPSTGVRQRQAGRHRVLQDIPVLVIVSMLAYFCFLEQLLVTSMGSRALALSLPFSFALGLLSSMIASTMVSISYIWAFASFQFAAIILFAHIFYDVLEVAAVLSVLLSSFTGFGISICVSSLLMEFLRWRTRRRLRAAATLSQNGGHRHQAPPREDLVTEAAGSGHGQQESGSQTQLSSSQPG</sequence>
<dbReference type="Gene3D" id="3.30.40.10">
    <property type="entry name" value="Zinc/RING finger domain, C3HC4 (zinc finger)"/>
    <property type="match status" value="1"/>
</dbReference>
<keyword evidence="2" id="KW-0863">Zinc-finger</keyword>
<keyword evidence="5" id="KW-1133">Transmembrane helix</keyword>
<dbReference type="InterPro" id="IPR013083">
    <property type="entry name" value="Znf_RING/FYVE/PHD"/>
</dbReference>
<feature type="transmembrane region" description="Helical" evidence="5">
    <location>
        <begin position="378"/>
        <end position="398"/>
    </location>
</feature>
<feature type="transmembrane region" description="Helical" evidence="5">
    <location>
        <begin position="405"/>
        <end position="425"/>
    </location>
</feature>
<dbReference type="EMBL" id="LR746276">
    <property type="protein sequence ID" value="CAA7406901.1"/>
    <property type="molecule type" value="Genomic_DNA"/>
</dbReference>